<proteinExistence type="predicted"/>
<evidence type="ECO:0000256" key="1">
    <source>
        <dbReference type="SAM" id="MobiDB-lite"/>
    </source>
</evidence>
<dbReference type="EMBL" id="CP002801">
    <property type="protein sequence ID" value="AEH11166.1"/>
    <property type="molecule type" value="Genomic_DNA"/>
</dbReference>
<protein>
    <recommendedName>
        <fullName evidence="4">Helix-turn-helix domain protein</fullName>
    </recommendedName>
</protein>
<keyword evidence="3" id="KW-1185">Reference proteome</keyword>
<accession>F8B614</accession>
<dbReference type="Gene3D" id="1.10.260.40">
    <property type="entry name" value="lambda repressor-like DNA-binding domains"/>
    <property type="match status" value="1"/>
</dbReference>
<dbReference type="CDD" id="cd00093">
    <property type="entry name" value="HTH_XRE"/>
    <property type="match status" value="1"/>
</dbReference>
<evidence type="ECO:0008006" key="4">
    <source>
        <dbReference type="Google" id="ProtNLM"/>
    </source>
</evidence>
<feature type="compositionally biased region" description="Basic and acidic residues" evidence="1">
    <location>
        <begin position="122"/>
        <end position="134"/>
    </location>
</feature>
<feature type="region of interest" description="Disordered" evidence="1">
    <location>
        <begin position="122"/>
        <end position="175"/>
    </location>
</feature>
<dbReference type="InterPro" id="IPR010982">
    <property type="entry name" value="Lambda_DNA-bd_dom_sf"/>
</dbReference>
<gene>
    <name evidence="2" type="ordered locus">FsymDg_3891</name>
</gene>
<dbReference type="Proteomes" id="UP000001549">
    <property type="component" value="Chromosome"/>
</dbReference>
<evidence type="ECO:0000313" key="2">
    <source>
        <dbReference type="EMBL" id="AEH11166.1"/>
    </source>
</evidence>
<dbReference type="KEGG" id="fsy:FsymDg_3891"/>
<dbReference type="HOGENOM" id="CLU_105810_0_0_11"/>
<reference evidence="2 3" key="1">
    <citation type="submission" date="2011-05" db="EMBL/GenBank/DDBJ databases">
        <title>Complete sequence of chromosome of Frankia symbiont of Datisca glomerata.</title>
        <authorList>
            <consortium name="US DOE Joint Genome Institute"/>
            <person name="Lucas S."/>
            <person name="Han J."/>
            <person name="Lapidus A."/>
            <person name="Cheng J.-F."/>
            <person name="Goodwin L."/>
            <person name="Pitluck S."/>
            <person name="Peters L."/>
            <person name="Mikhailova N."/>
            <person name="Chertkov O."/>
            <person name="Teshima H."/>
            <person name="Han C."/>
            <person name="Tapia R."/>
            <person name="Land M."/>
            <person name="Hauser L."/>
            <person name="Kyrpides N."/>
            <person name="Ivanova N."/>
            <person name="Pagani I."/>
            <person name="Berry A."/>
            <person name="Pawlowski K."/>
            <person name="Persson T."/>
            <person name="Vanden Heuvel B."/>
            <person name="Benson D."/>
            <person name="Woyke T."/>
        </authorList>
    </citation>
    <scope>NUCLEOTIDE SEQUENCE [LARGE SCALE GENOMIC DNA]</scope>
    <source>
        <strain evidence="3">4085684</strain>
    </source>
</reference>
<feature type="compositionally biased region" description="Basic residues" evidence="1">
    <location>
        <begin position="166"/>
        <end position="175"/>
    </location>
</feature>
<dbReference type="RefSeq" id="WP_013875044.1">
    <property type="nucleotide sequence ID" value="NC_015656.1"/>
</dbReference>
<evidence type="ECO:0000313" key="3">
    <source>
        <dbReference type="Proteomes" id="UP000001549"/>
    </source>
</evidence>
<name>F8B614_9ACTN</name>
<organism evidence="2 3">
    <name type="scientific">Candidatus Protofrankia datiscae</name>
    <dbReference type="NCBI Taxonomy" id="2716812"/>
    <lineage>
        <taxon>Bacteria</taxon>
        <taxon>Bacillati</taxon>
        <taxon>Actinomycetota</taxon>
        <taxon>Actinomycetes</taxon>
        <taxon>Frankiales</taxon>
        <taxon>Frankiaceae</taxon>
        <taxon>Protofrankia</taxon>
    </lineage>
</organism>
<dbReference type="InterPro" id="IPR001387">
    <property type="entry name" value="Cro/C1-type_HTH"/>
</dbReference>
<dbReference type="eggNOG" id="COG1396">
    <property type="taxonomic scope" value="Bacteria"/>
</dbReference>
<sequence length="175" mass="19781">MAVSTAWLRAESRRLRALGWSYRRIALEWQRRYRLNARVAFRLAHGWTQEEAARRWNARWPGDDALKTGKSFSYWEVWPARGGRAPSTRTLHRLAELYLCRPGDLLDGDDFGRLDTGRDEAVRGHASARGHEAAPARSGRLIHAPREHRAGPATSGGDCDPCVGHPARRSSRHPV</sequence>
<dbReference type="STRING" id="656024.FsymDg_3891"/>
<dbReference type="AlphaFoldDB" id="F8B614"/>
<dbReference type="GO" id="GO:0003677">
    <property type="term" value="F:DNA binding"/>
    <property type="evidence" value="ECO:0007669"/>
    <property type="project" value="InterPro"/>
</dbReference>